<dbReference type="EC" id="1.-.-.-" evidence="6"/>
<evidence type="ECO:0000256" key="4">
    <source>
        <dbReference type="ARBA" id="ARBA00023014"/>
    </source>
</evidence>
<dbReference type="GO" id="GO:0046872">
    <property type="term" value="F:metal ion binding"/>
    <property type="evidence" value="ECO:0007669"/>
    <property type="project" value="UniProtKB-KW"/>
</dbReference>
<keyword evidence="4" id="KW-0411">Iron-sulfur</keyword>
<evidence type="ECO:0000256" key="3">
    <source>
        <dbReference type="ARBA" id="ARBA00023004"/>
    </source>
</evidence>
<evidence type="ECO:0000256" key="2">
    <source>
        <dbReference type="ARBA" id="ARBA00022723"/>
    </source>
</evidence>
<accession>A0A1D3L4B8</accession>
<dbReference type="GO" id="GO:0016491">
    <property type="term" value="F:oxidoreductase activity"/>
    <property type="evidence" value="ECO:0007669"/>
    <property type="project" value="UniProtKB-KW"/>
</dbReference>
<dbReference type="EMBL" id="LT607756">
    <property type="protein sequence ID" value="SCG86481.1"/>
    <property type="molecule type" value="Genomic_DNA"/>
</dbReference>
<dbReference type="PANTHER" id="PTHR43742:SF6">
    <property type="entry name" value="OXIDOREDUCTASE YYAE-RELATED"/>
    <property type="match status" value="1"/>
</dbReference>
<protein>
    <submittedName>
        <fullName evidence="6">Putative oxidoreductase YyaE</fullName>
        <ecNumber evidence="6">1.-.-.-</ecNumber>
    </submittedName>
</protein>
<dbReference type="GeneID" id="30412771"/>
<keyword evidence="2" id="KW-0479">Metal-binding</keyword>
<dbReference type="Gene3D" id="3.40.50.740">
    <property type="match status" value="1"/>
</dbReference>
<reference evidence="6 7" key="1">
    <citation type="submission" date="2016-08" db="EMBL/GenBank/DDBJ databases">
        <authorList>
            <person name="Seilhamer J.J."/>
        </authorList>
    </citation>
    <scope>NUCLEOTIDE SEQUENCE [LARGE SCALE GENOMIC DNA]</scope>
    <source>
        <strain evidence="6">Buetzberg</strain>
    </source>
</reference>
<evidence type="ECO:0000313" key="7">
    <source>
        <dbReference type="Proteomes" id="UP000094707"/>
    </source>
</evidence>
<dbReference type="RefSeq" id="WP_071907542.1">
    <property type="nucleotide sequence ID" value="NZ_LT607756.1"/>
</dbReference>
<dbReference type="InterPro" id="IPR006963">
    <property type="entry name" value="Mopterin_OxRdtase_4Fe-4S_dom"/>
</dbReference>
<dbReference type="Gene3D" id="2.40.40.20">
    <property type="match status" value="1"/>
</dbReference>
<dbReference type="InterPro" id="IPR006657">
    <property type="entry name" value="MoPterin_dinucl-bd_dom"/>
</dbReference>
<dbReference type="AlphaFoldDB" id="A0A1D3L4B8"/>
<keyword evidence="7" id="KW-1185">Reference proteome</keyword>
<dbReference type="GO" id="GO:0043546">
    <property type="term" value="F:molybdopterin cofactor binding"/>
    <property type="evidence" value="ECO:0007669"/>
    <property type="project" value="InterPro"/>
</dbReference>
<sequence>MKKILTACTRDCPGGCSIIATVQDGKITKLKGNPDHDITDGFLCPNTSKYLENVQYNSKRVLHPLKKVNGAWKRISWDEAFDIMVSRLRYTIKKHGTESILYYQGFGSRTALKILNRRFFNLLGGVSTIYGTVCGGIGQAGQEMDLGRRISHDHMDHLNSRVVIIWGRNPAVTDIHLWRILRKAQRNGTKLIVVDPIKTKTARYADIFVQPKPGTDPYLAIAVSKLILQKDLADKDFISRNTKNFEKYLQIIYGFSMEELSIKCDVPTETITELALTYSQNKPSSIVTGWGLHRYMAGHLTFRFLDALAAITGNIGISGGGVSQGFEEFGFFDGSYSLDNLDKSRKLPMPTIGRAILKTEDPPIKMAFITSGNPVNLSPNSNRVKKAFEGVDYVVMMDHFLNDTSDVADLFLPATTFLEEGDMLGSYGHNWISPINPVSPPEGEAKSEFEVFQTLADKMGFGEEMAGSTAEWLEKIAAPIADMGIQWEDIKKGPVNLVPEDEIPYADGEFLTESGKFEFIDEFHETSCYRKNKDLEDGYNLHLISSSPEKWIRSVVPETEMKQGVLSVEVSSKVLQKLGMHDGETAVLESPVGELEVILQESEGVRIDTVKVQMGGWMKYGKNINVLTVDVMSEAGNGTPYYETMVKIRKK</sequence>
<dbReference type="Pfam" id="PF01568">
    <property type="entry name" value="Molydop_binding"/>
    <property type="match status" value="1"/>
</dbReference>
<dbReference type="OrthoDB" id="23466at2157"/>
<keyword evidence="3" id="KW-0408">Iron</keyword>
<dbReference type="PROSITE" id="PS51669">
    <property type="entry name" value="4FE4S_MOW_BIS_MGD"/>
    <property type="match status" value="1"/>
</dbReference>
<dbReference type="InterPro" id="IPR009010">
    <property type="entry name" value="Asp_de-COase-like_dom_sf"/>
</dbReference>
<dbReference type="SUPFAM" id="SSF53706">
    <property type="entry name" value="Formate dehydrogenase/DMSO reductase, domains 1-3"/>
    <property type="match status" value="1"/>
</dbReference>
<evidence type="ECO:0000259" key="5">
    <source>
        <dbReference type="PROSITE" id="PS51669"/>
    </source>
</evidence>
<evidence type="ECO:0000313" key="6">
    <source>
        <dbReference type="EMBL" id="SCG86481.1"/>
    </source>
</evidence>
<dbReference type="CDD" id="cd02766">
    <property type="entry name" value="MopB_3"/>
    <property type="match status" value="1"/>
</dbReference>
<dbReference type="PATRIC" id="fig|129848.4.peg.1981"/>
<dbReference type="InterPro" id="IPR006656">
    <property type="entry name" value="Mopterin_OxRdtase"/>
</dbReference>
<dbReference type="GO" id="GO:0051536">
    <property type="term" value="F:iron-sulfur cluster binding"/>
    <property type="evidence" value="ECO:0007669"/>
    <property type="project" value="UniProtKB-KW"/>
</dbReference>
<dbReference type="Gene3D" id="3.30.2070.10">
    <property type="entry name" value="Formate dehydrogenase/DMSO reductase"/>
    <property type="match status" value="1"/>
</dbReference>
<dbReference type="PANTHER" id="PTHR43742">
    <property type="entry name" value="TRIMETHYLAMINE-N-OXIDE REDUCTASE"/>
    <property type="match status" value="1"/>
</dbReference>
<evidence type="ECO:0000256" key="1">
    <source>
        <dbReference type="ARBA" id="ARBA00010312"/>
    </source>
</evidence>
<feature type="domain" description="4Fe-4S Mo/W bis-MGD-type" evidence="5">
    <location>
        <begin position="1"/>
        <end position="58"/>
    </location>
</feature>
<name>A0A1D3L4B8_9EURY</name>
<dbReference type="InterPro" id="IPR050612">
    <property type="entry name" value="Prok_Mopterin_Oxidored"/>
</dbReference>
<dbReference type="Proteomes" id="UP000094707">
    <property type="component" value="Chromosome I"/>
</dbReference>
<proteinExistence type="inferred from homology"/>
<dbReference type="SMART" id="SM00926">
    <property type="entry name" value="Molybdop_Fe4S4"/>
    <property type="match status" value="1"/>
</dbReference>
<comment type="similarity">
    <text evidence="1">Belongs to the prokaryotic molybdopterin-containing oxidoreductase family.</text>
</comment>
<dbReference type="Gene3D" id="3.40.228.10">
    <property type="entry name" value="Dimethylsulfoxide Reductase, domain 2"/>
    <property type="match status" value="1"/>
</dbReference>
<keyword evidence="6" id="KW-0560">Oxidoreductase</keyword>
<dbReference type="Gene3D" id="2.20.25.90">
    <property type="entry name" value="ADC-like domains"/>
    <property type="match status" value="1"/>
</dbReference>
<organism evidence="6 7">
    <name type="scientific">Methanobacterium congolense</name>
    <dbReference type="NCBI Taxonomy" id="118062"/>
    <lineage>
        <taxon>Archaea</taxon>
        <taxon>Methanobacteriati</taxon>
        <taxon>Methanobacteriota</taxon>
        <taxon>Methanomada group</taxon>
        <taxon>Methanobacteria</taxon>
        <taxon>Methanobacteriales</taxon>
        <taxon>Methanobacteriaceae</taxon>
        <taxon>Methanobacterium</taxon>
    </lineage>
</organism>
<gene>
    <name evidence="6" type="primary">yyaE</name>
    <name evidence="6" type="ORF">MCBB_1933</name>
</gene>
<dbReference type="Pfam" id="PF00384">
    <property type="entry name" value="Molybdopterin"/>
    <property type="match status" value="1"/>
</dbReference>
<dbReference type="CDD" id="cd02775">
    <property type="entry name" value="MopB_CT"/>
    <property type="match status" value="1"/>
</dbReference>
<dbReference type="Pfam" id="PF04879">
    <property type="entry name" value="Molybdop_Fe4S4"/>
    <property type="match status" value="1"/>
</dbReference>
<dbReference type="SUPFAM" id="SSF50692">
    <property type="entry name" value="ADC-like"/>
    <property type="match status" value="1"/>
</dbReference>
<dbReference type="STRING" id="118062.MCBB_1933"/>
<dbReference type="KEGG" id="mcub:MCBB_1933"/>